<dbReference type="Proteomes" id="UP000778523">
    <property type="component" value="Unassembled WGS sequence"/>
</dbReference>
<dbReference type="PIRSF" id="PIRSF000478">
    <property type="entry name" value="TP_PyNP"/>
    <property type="match status" value="1"/>
</dbReference>
<organism evidence="9 10">
    <name type="scientific">Uliginosibacterium aquaticum</name>
    <dbReference type="NCBI Taxonomy" id="2731212"/>
    <lineage>
        <taxon>Bacteria</taxon>
        <taxon>Pseudomonadati</taxon>
        <taxon>Pseudomonadota</taxon>
        <taxon>Betaproteobacteria</taxon>
        <taxon>Rhodocyclales</taxon>
        <taxon>Zoogloeaceae</taxon>
        <taxon>Uliginosibacterium</taxon>
    </lineage>
</organism>
<name>A0ABX2IQ03_9RHOO</name>
<dbReference type="Pfam" id="PF00591">
    <property type="entry name" value="Glycos_transf_3"/>
    <property type="match status" value="1"/>
</dbReference>
<dbReference type="SUPFAM" id="SSF54680">
    <property type="entry name" value="Pyrimidine nucleoside phosphorylase C-terminal domain"/>
    <property type="match status" value="1"/>
</dbReference>
<comment type="catalytic activity">
    <reaction evidence="6 7">
        <text>thymidine + phosphate = 2-deoxy-alpha-D-ribose 1-phosphate + thymine</text>
        <dbReference type="Rhea" id="RHEA:16037"/>
        <dbReference type="ChEBI" id="CHEBI:17748"/>
        <dbReference type="ChEBI" id="CHEBI:17821"/>
        <dbReference type="ChEBI" id="CHEBI:43474"/>
        <dbReference type="ChEBI" id="CHEBI:57259"/>
        <dbReference type="EC" id="2.4.2.4"/>
    </reaction>
</comment>
<dbReference type="PANTHER" id="PTHR10515:SF0">
    <property type="entry name" value="THYMIDINE PHOSPHORYLASE"/>
    <property type="match status" value="1"/>
</dbReference>
<dbReference type="Pfam" id="PF07831">
    <property type="entry name" value="PYNP_C"/>
    <property type="match status" value="1"/>
</dbReference>
<dbReference type="InterPro" id="IPR018090">
    <property type="entry name" value="Pyrmidine_PPas_bac/euk"/>
</dbReference>
<dbReference type="InterPro" id="IPR013102">
    <property type="entry name" value="PYNP_C"/>
</dbReference>
<dbReference type="PANTHER" id="PTHR10515">
    <property type="entry name" value="THYMIDINE PHOSPHORYLASE"/>
    <property type="match status" value="1"/>
</dbReference>
<dbReference type="EMBL" id="JABCSC020000003">
    <property type="protein sequence ID" value="NSL56333.1"/>
    <property type="molecule type" value="Genomic_DNA"/>
</dbReference>
<evidence type="ECO:0000256" key="3">
    <source>
        <dbReference type="ARBA" id="ARBA00011892"/>
    </source>
</evidence>
<comment type="function">
    <text evidence="7">The enzymes which catalyze the reversible phosphorolysis of pyrimidine nucleosides are involved in the degradation of these compounds and in their utilization as carbon and energy sources, or in the rescue of pyrimidine bases for nucleotide synthesis.</text>
</comment>
<dbReference type="NCBIfam" id="TIGR02643">
    <property type="entry name" value="T_phosphoryl"/>
    <property type="match status" value="1"/>
</dbReference>
<comment type="caution">
    <text evidence="9">The sequence shown here is derived from an EMBL/GenBank/DDBJ whole genome shotgun (WGS) entry which is preliminary data.</text>
</comment>
<evidence type="ECO:0000313" key="9">
    <source>
        <dbReference type="EMBL" id="NSL56333.1"/>
    </source>
</evidence>
<dbReference type="NCBIfam" id="NF004490">
    <property type="entry name" value="PRK05820.1"/>
    <property type="match status" value="1"/>
</dbReference>
<dbReference type="GO" id="GO:0009032">
    <property type="term" value="F:thymidine phosphorylase activity"/>
    <property type="evidence" value="ECO:0007669"/>
    <property type="project" value="UniProtKB-EC"/>
</dbReference>
<dbReference type="Gene3D" id="1.20.970.10">
    <property type="entry name" value="Transferase, Pyrimidine Nucleoside Phosphorylase, Chain C"/>
    <property type="match status" value="1"/>
</dbReference>
<dbReference type="Gene3D" id="3.40.1030.10">
    <property type="entry name" value="Nucleoside phosphorylase/phosphoribosyltransferase catalytic domain"/>
    <property type="match status" value="1"/>
</dbReference>
<dbReference type="InterPro" id="IPR013465">
    <property type="entry name" value="Thymidine_Pase"/>
</dbReference>
<dbReference type="InterPro" id="IPR000053">
    <property type="entry name" value="Thymidine/pyrmidine_PPase"/>
</dbReference>
<dbReference type="Gene3D" id="3.90.1170.30">
    <property type="entry name" value="Pyrimidine nucleoside phosphorylase-like, C-terminal domain"/>
    <property type="match status" value="1"/>
</dbReference>
<accession>A0ABX2IQ03</accession>
<comment type="subunit">
    <text evidence="2 7">Homodimer.</text>
</comment>
<evidence type="ECO:0000256" key="4">
    <source>
        <dbReference type="ARBA" id="ARBA00022676"/>
    </source>
</evidence>
<evidence type="ECO:0000256" key="6">
    <source>
        <dbReference type="ARBA" id="ARBA00048550"/>
    </source>
</evidence>
<dbReference type="Pfam" id="PF02885">
    <property type="entry name" value="Glycos_trans_3N"/>
    <property type="match status" value="1"/>
</dbReference>
<evidence type="ECO:0000259" key="8">
    <source>
        <dbReference type="SMART" id="SM00941"/>
    </source>
</evidence>
<dbReference type="InterPro" id="IPR017872">
    <property type="entry name" value="Pyrmidine_PPase_CS"/>
</dbReference>
<dbReference type="PROSITE" id="PS00647">
    <property type="entry name" value="THYMID_PHOSPHORYLASE"/>
    <property type="match status" value="1"/>
</dbReference>
<dbReference type="InterPro" id="IPR036566">
    <property type="entry name" value="PYNP-like_C_sf"/>
</dbReference>
<evidence type="ECO:0000313" key="10">
    <source>
        <dbReference type="Proteomes" id="UP000778523"/>
    </source>
</evidence>
<dbReference type="SUPFAM" id="SSF52418">
    <property type="entry name" value="Nucleoside phosphorylase/phosphoribosyltransferase catalytic domain"/>
    <property type="match status" value="1"/>
</dbReference>
<evidence type="ECO:0000256" key="5">
    <source>
        <dbReference type="ARBA" id="ARBA00022679"/>
    </source>
</evidence>
<dbReference type="InterPro" id="IPR036320">
    <property type="entry name" value="Glycosyl_Trfase_fam3_N_dom_sf"/>
</dbReference>
<dbReference type="NCBIfam" id="TIGR02644">
    <property type="entry name" value="Y_phosphoryl"/>
    <property type="match status" value="1"/>
</dbReference>
<keyword evidence="4 7" id="KW-0328">Glycosyltransferase</keyword>
<proteinExistence type="inferred from homology"/>
<reference evidence="9 10" key="1">
    <citation type="submission" date="2020-06" db="EMBL/GenBank/DDBJ databases">
        <title>Draft genome of Uliginosibacterium sp. IMCC34675.</title>
        <authorList>
            <person name="Song J."/>
        </authorList>
    </citation>
    <scope>NUCLEOTIDE SEQUENCE [LARGE SCALE GENOMIC DNA]</scope>
    <source>
        <strain evidence="9 10">IMCC34675</strain>
    </source>
</reference>
<evidence type="ECO:0000256" key="7">
    <source>
        <dbReference type="HAMAP-Rule" id="MF_01628"/>
    </source>
</evidence>
<keyword evidence="10" id="KW-1185">Reference proteome</keyword>
<dbReference type="InterPro" id="IPR017459">
    <property type="entry name" value="Glycosyl_Trfase_fam3_N_dom"/>
</dbReference>
<comment type="similarity">
    <text evidence="1 7">Belongs to the thymidine/pyrimidine-nucleoside phosphorylase family.</text>
</comment>
<evidence type="ECO:0000256" key="2">
    <source>
        <dbReference type="ARBA" id="ARBA00011738"/>
    </source>
</evidence>
<comment type="pathway">
    <text evidence="7">Pyrimidine metabolism; dTMP biosynthesis via salvage pathway; dTMP from thymine: step 1/2.</text>
</comment>
<sequence length="441" mass="45729">MLAQEVIRHKRDGLELPSAEIDHFVDGLTHGGWSDAQAASMAMAIFLNGMSQTEKVSLTRAMMNSGDVLKWGEAHLPGPVLDKHSTGGVGDKVSLPLAPILAACGAFVPMISGRGLGHTGGTLDKFDSIPGYQTAPSLERLRACLTEAGCAIIGQTGELAPADRRLYGIRDVTATVESIPLITASILSKKLAAGLQGLVMDVKTGNGAFAASLEMARALAQSLVEVAVGAGLPTRAWITDMNQVLGDSCGNALEMHEALALLKGEPVDARLLELTRVLCAELLCIGGIAVDFGAGLERVDAALRSGAALERFSRMVFALGGPADFAERPNQYLAAAPVRGDFVAPYAGWVSGVATRDIGLLLIELGGGRRQTSDRIDYRVGLTGVAGIGRKVAAGEVLAHIHAADAAGLALAQAQLAKSFTLSEAPVQTSPVLVEACRGGV</sequence>
<dbReference type="SUPFAM" id="SSF47648">
    <property type="entry name" value="Nucleoside phosphorylase/phosphoribosyltransferase N-terminal domain"/>
    <property type="match status" value="1"/>
</dbReference>
<evidence type="ECO:0000256" key="1">
    <source>
        <dbReference type="ARBA" id="ARBA00006915"/>
    </source>
</evidence>
<protein>
    <recommendedName>
        <fullName evidence="3 7">Thymidine phosphorylase</fullName>
        <ecNumber evidence="3 7">2.4.2.4</ecNumber>
    </recommendedName>
    <alternativeName>
        <fullName evidence="7">TdRPase</fullName>
    </alternativeName>
</protein>
<feature type="domain" description="Pyrimidine nucleoside phosphorylase C-terminal" evidence="8">
    <location>
        <begin position="349"/>
        <end position="423"/>
    </location>
</feature>
<dbReference type="EC" id="2.4.2.4" evidence="3 7"/>
<dbReference type="SMART" id="SM00941">
    <property type="entry name" value="PYNP_C"/>
    <property type="match status" value="1"/>
</dbReference>
<dbReference type="HAMAP" id="MF_01628">
    <property type="entry name" value="Thymid_phosp"/>
    <property type="match status" value="1"/>
</dbReference>
<dbReference type="InterPro" id="IPR035902">
    <property type="entry name" value="Nuc_phospho_transferase"/>
</dbReference>
<gene>
    <name evidence="7 9" type="primary">deoA</name>
    <name evidence="9" type="ORF">HJ583_014945</name>
</gene>
<dbReference type="RefSeq" id="WP_170022628.1">
    <property type="nucleotide sequence ID" value="NZ_JABCSC020000003.1"/>
</dbReference>
<keyword evidence="5 7" id="KW-0808">Transferase</keyword>
<dbReference type="InterPro" id="IPR000312">
    <property type="entry name" value="Glycosyl_Trfase_fam3"/>
</dbReference>